<feature type="compositionally biased region" description="Basic and acidic residues" evidence="1">
    <location>
        <begin position="540"/>
        <end position="562"/>
    </location>
</feature>
<feature type="compositionally biased region" description="Polar residues" evidence="1">
    <location>
        <begin position="675"/>
        <end position="698"/>
    </location>
</feature>
<dbReference type="Proteomes" id="UP000824596">
    <property type="component" value="Unassembled WGS sequence"/>
</dbReference>
<feature type="region of interest" description="Disordered" evidence="1">
    <location>
        <begin position="532"/>
        <end position="577"/>
    </location>
</feature>
<evidence type="ECO:0000256" key="1">
    <source>
        <dbReference type="SAM" id="MobiDB-lite"/>
    </source>
</evidence>
<dbReference type="AlphaFoldDB" id="A0A9P8MNS5"/>
<feature type="region of interest" description="Disordered" evidence="1">
    <location>
        <begin position="1"/>
        <end position="95"/>
    </location>
</feature>
<feature type="region of interest" description="Disordered" evidence="1">
    <location>
        <begin position="216"/>
        <end position="258"/>
    </location>
</feature>
<reference evidence="2" key="1">
    <citation type="submission" date="2021-09" db="EMBL/GenBank/DDBJ databases">
        <title>A high-quality genome of the endoparasitic fungus Hirsutella rhossiliensis with a comparison of Hirsutella genomes reveals transposable elements contributing to genome size variation.</title>
        <authorList>
            <person name="Lin R."/>
            <person name="Jiao Y."/>
            <person name="Sun X."/>
            <person name="Ling J."/>
            <person name="Xie B."/>
            <person name="Cheng X."/>
        </authorList>
    </citation>
    <scope>NUCLEOTIDE SEQUENCE</scope>
    <source>
        <strain evidence="2">HR02</strain>
    </source>
</reference>
<protein>
    <submittedName>
        <fullName evidence="2">Uncharacterized protein</fullName>
    </submittedName>
</protein>
<organism evidence="2 3">
    <name type="scientific">Hirsutella rhossiliensis</name>
    <dbReference type="NCBI Taxonomy" id="111463"/>
    <lineage>
        <taxon>Eukaryota</taxon>
        <taxon>Fungi</taxon>
        <taxon>Dikarya</taxon>
        <taxon>Ascomycota</taxon>
        <taxon>Pezizomycotina</taxon>
        <taxon>Sordariomycetes</taxon>
        <taxon>Hypocreomycetidae</taxon>
        <taxon>Hypocreales</taxon>
        <taxon>Ophiocordycipitaceae</taxon>
        <taxon>Hirsutella</taxon>
    </lineage>
</organism>
<dbReference type="EMBL" id="JAIZPD010000015">
    <property type="protein sequence ID" value="KAH0958652.1"/>
    <property type="molecule type" value="Genomic_DNA"/>
</dbReference>
<feature type="region of interest" description="Disordered" evidence="1">
    <location>
        <begin position="658"/>
        <end position="737"/>
    </location>
</feature>
<evidence type="ECO:0000313" key="3">
    <source>
        <dbReference type="Proteomes" id="UP000824596"/>
    </source>
</evidence>
<feature type="compositionally biased region" description="Basic and acidic residues" evidence="1">
    <location>
        <begin position="450"/>
        <end position="461"/>
    </location>
</feature>
<feature type="compositionally biased region" description="Low complexity" evidence="1">
    <location>
        <begin position="389"/>
        <end position="404"/>
    </location>
</feature>
<comment type="caution">
    <text evidence="2">The sequence shown here is derived from an EMBL/GenBank/DDBJ whole genome shotgun (WGS) entry which is preliminary data.</text>
</comment>
<accession>A0A9P8MNS5</accession>
<dbReference type="OrthoDB" id="5244050at2759"/>
<dbReference type="GeneID" id="68359468"/>
<sequence length="765" mass="82668">MAPPPPLTGPMSKAHRILGSMPLSIDSPPSNRDDASSSALSDDRSVTTATSYDPDSEAGDFFDDHPVGIAKSDNGWGDESGVLPHSHHLADRSDDAAGTITSSILRKSRSSSTIKSWYDKSKLPLSISQQTSSSAMAKGPPVKTDSMLDLDFHSLSSPDVRTKSKSKKKPTKLDLSSLMSGPRLIRKVSQRQLGGGGQLALALDCTTKYPATLSPITPMDSISHQRPSPDGSKLAPPAFPASRPDATRGLSGNQWPRTNDALSALPTLYDHYEQMSMRHVMKQYSQPDMSQPKAGPRAARSFSRAEWQLARRSSKCFDWVHDSLPPTPQTAFHTKYTETSPPPATSTTSVSSRHTRTSKTTDKSFGSADLQQTSVLVLSDSEGDDIIDDISPATPAPARRLPTLENDVPPLVASRSRPSQKQSKGFEKPPSKSIKRASFAPADTYITTPKAKERDDPDEARQQMLDWNESLHRLSIASSTDQLTPPLSPTSVDFYIRSARSSIDGPGSHNRLMAVSRQEELLLSALRQKQKAMRGSALTDLREGNEEHDGKEGERRSRDQRPKVSQTSSAELTMIDLDLPALRLSTNDAGNSFERQSDTSRAFHRRWSATAAVPGGGSKRFSQGSSCEHMGEEVPFILDDADPSPDLSDYRDWHAAMTAGTTPAGKPSSRRDLFGSQSRCQRRGSAQSSSGCSPTQLHPDSFARLSGVAEETAGDAEEEADIPRPDSPISPESFPAVPHGRAAGCNLVRLSAVGSSLLAGDMTHP</sequence>
<dbReference type="RefSeq" id="XP_044716165.1">
    <property type="nucleotide sequence ID" value="XM_044868810.1"/>
</dbReference>
<evidence type="ECO:0000313" key="2">
    <source>
        <dbReference type="EMBL" id="KAH0958652.1"/>
    </source>
</evidence>
<proteinExistence type="predicted"/>
<keyword evidence="3" id="KW-1185">Reference proteome</keyword>
<feature type="region of interest" description="Disordered" evidence="1">
    <location>
        <begin position="128"/>
        <end position="178"/>
    </location>
</feature>
<gene>
    <name evidence="2" type="ORF">HRG_10339</name>
</gene>
<name>A0A9P8MNS5_9HYPO</name>
<feature type="compositionally biased region" description="Basic and acidic residues" evidence="1">
    <location>
        <begin position="31"/>
        <end position="45"/>
    </location>
</feature>
<feature type="region of interest" description="Disordered" evidence="1">
    <location>
        <begin position="324"/>
        <end position="464"/>
    </location>
</feature>